<dbReference type="EMBL" id="DS022310">
    <property type="protein sequence ID" value="OAJ43734.1"/>
    <property type="molecule type" value="Genomic_DNA"/>
</dbReference>
<dbReference type="InterPro" id="IPR025875">
    <property type="entry name" value="Leu-rich_rpt_4"/>
</dbReference>
<keyword evidence="2" id="KW-0677">Repeat</keyword>
<organism evidence="5 6">
    <name type="scientific">Batrachochytrium dendrobatidis (strain JEL423)</name>
    <dbReference type="NCBI Taxonomy" id="403673"/>
    <lineage>
        <taxon>Eukaryota</taxon>
        <taxon>Fungi</taxon>
        <taxon>Fungi incertae sedis</taxon>
        <taxon>Chytridiomycota</taxon>
        <taxon>Chytridiomycota incertae sedis</taxon>
        <taxon>Chytridiomycetes</taxon>
        <taxon>Rhizophydiales</taxon>
        <taxon>Rhizophydiales incertae sedis</taxon>
        <taxon>Batrachochytrium</taxon>
    </lineage>
</organism>
<dbReference type="PANTHER" id="PTHR22708">
    <property type="entry name" value="LEUCINE-RICH REPEAT-CONTAINING PROTEIN 56"/>
    <property type="match status" value="1"/>
</dbReference>
<dbReference type="Gene3D" id="3.80.10.10">
    <property type="entry name" value="Ribonuclease Inhibitor"/>
    <property type="match status" value="1"/>
</dbReference>
<dbReference type="InterPro" id="IPR001611">
    <property type="entry name" value="Leu-rich_rpt"/>
</dbReference>
<reference evidence="5 6" key="2">
    <citation type="submission" date="2016-05" db="EMBL/GenBank/DDBJ databases">
        <title>Lineage-specific infection strategies underlie the spectrum of fungal disease in amphibians.</title>
        <authorList>
            <person name="Cuomo C.A."/>
            <person name="Farrer R.A."/>
            <person name="James T."/>
            <person name="Longcore J."/>
            <person name="Birren B."/>
        </authorList>
    </citation>
    <scope>NUCLEOTIDE SEQUENCE [LARGE SCALE GENOMIC DNA]</scope>
    <source>
        <strain evidence="5 6">JEL423</strain>
    </source>
</reference>
<evidence type="ECO:0000256" key="4">
    <source>
        <dbReference type="SAM" id="MobiDB-lite"/>
    </source>
</evidence>
<dbReference type="InterPro" id="IPR032675">
    <property type="entry name" value="LRR_dom_sf"/>
</dbReference>
<proteinExistence type="predicted"/>
<dbReference type="PANTHER" id="PTHR22708:SF0">
    <property type="entry name" value="LEUCINE-RICH REPEAT-CONTAINING PROTEIN 56"/>
    <property type="match status" value="1"/>
</dbReference>
<evidence type="ECO:0000256" key="3">
    <source>
        <dbReference type="SAM" id="Coils"/>
    </source>
</evidence>
<name>A0A177WVL5_BATDL</name>
<evidence type="ECO:0000256" key="2">
    <source>
        <dbReference type="ARBA" id="ARBA00022737"/>
    </source>
</evidence>
<dbReference type="VEuPathDB" id="FungiDB:BDEG_27063"/>
<feature type="coiled-coil region" evidence="3">
    <location>
        <begin position="575"/>
        <end position="641"/>
    </location>
</feature>
<reference evidence="5 6" key="1">
    <citation type="submission" date="2006-10" db="EMBL/GenBank/DDBJ databases">
        <title>The Genome Sequence of Batrachochytrium dendrobatidis JEL423.</title>
        <authorList>
            <consortium name="The Broad Institute Genome Sequencing Platform"/>
            <person name="Birren B."/>
            <person name="Lander E."/>
            <person name="Galagan J."/>
            <person name="Cuomo C."/>
            <person name="Devon K."/>
            <person name="Jaffe D."/>
            <person name="Butler J."/>
            <person name="Alvarez P."/>
            <person name="Gnerre S."/>
            <person name="Grabherr M."/>
            <person name="Kleber M."/>
            <person name="Mauceli E."/>
            <person name="Brockman W."/>
            <person name="Young S."/>
            <person name="LaButti K."/>
            <person name="Sykes S."/>
            <person name="DeCaprio D."/>
            <person name="Crawford M."/>
            <person name="Koehrsen M."/>
            <person name="Engels R."/>
            <person name="Montgomery P."/>
            <person name="Pearson M."/>
            <person name="Howarth C."/>
            <person name="Larson L."/>
            <person name="White J."/>
            <person name="O'Leary S."/>
            <person name="Kodira C."/>
            <person name="Zeng Q."/>
            <person name="Yandava C."/>
            <person name="Alvarado L."/>
            <person name="Longcore J."/>
            <person name="James T."/>
        </authorList>
    </citation>
    <scope>NUCLEOTIDE SEQUENCE [LARGE SCALE GENOMIC DNA]</scope>
    <source>
        <strain evidence="5 6">JEL423</strain>
    </source>
</reference>
<accession>A0A177WVL5</accession>
<evidence type="ECO:0008006" key="7">
    <source>
        <dbReference type="Google" id="ProtNLM"/>
    </source>
</evidence>
<feature type="coiled-coil region" evidence="3">
    <location>
        <begin position="926"/>
        <end position="1052"/>
    </location>
</feature>
<sequence length="1081" mass="122851">MVGFDGLLQLETLNLANNLIVKVEGLRNLKYLQKLNLSFNNIDDISGFVDLHGDSNSLKIVDLKGNVLTDLDQLRFLAGCTKLVDLTIIGPGKAPKVNPMCVMESYRPWTVFKLIPQIRILNGRDIHGNEANYCQPPVQIPHIQGEPEQEAKQYKPALSRNNVSDIHILQNTVYKPLQNILSKVSKMESQLADSISKPQMATNDIPVDSTLPIPPFKSNQQENIEERLQSLECHISKLTAYPASEQVKHHNSKSVDSSGSEKNHDLLNGERLSAIEEQISKLSETISLSLNSASLKSDYSKTSLPENQKSPDRTNSNLLYQIKVAPGIKTQSELDVPVPARNRLVEIHAPVDCNTMEGGNVLTVPMRVPSMQDPKNMSLVWISDGSSKMLPQRDHSANSTSAKNNMQNYASCLENGYSDYGKPSHAKQMKPAQRLFSNSKQVDTLATANSELISALEKEKQRLCDNEQLYIEKIKTLVDQLQQEKAISKLVGPLNGQLKAMKAHIEKHSNESSIREQLLLSQNAINQKLIEETEKLKAQANETNIQLTEKIQEVLALKNTHESIKMQLTFTTLELEQSQKRLHDAETSTAKLNAQIEGYKTDQHKIASKLLKDREQYKIRAAESKKETNVLKQTIEKLSSELGNSIECLSLRESDYQMRIESIQSTHALNINEAVNQTTAHLTHRHQAVVSTLQTSLQQTRQAYQDLEQEFRLAVKEQDTRSAYLQKMLETSKENIEKLEQATILKEKELTDMIRELSGVIKSQQIKALSLEKRAQVAEEKEQELEEILKELHATRVDRDRLLQQISFSEAELKACQTVCDNAQENSRKLADQLKSQSTEHAKQISQIDCFQTSLQEQCTKLKEQTAYLDQAVRVKSKMLDDQNETIRILKQNLENKARDHQSLVTKFEDCQEELAELRHIDAESVADLKAEIQRLEKSREKYQLAAHDYRNDRDEIARALEEMRETLNSRNQSIEMIEQEVGRVKEHFKLKENRVRAEKEKQLQNIQIVAESNTRKLKEYEQERSGMINTIADLRSELDNTNSRCATQESDIKILLSELDSCKRKTNDKISRLKAALNEA</sequence>
<feature type="region of interest" description="Disordered" evidence="4">
    <location>
        <begin position="195"/>
        <end position="217"/>
    </location>
</feature>
<keyword evidence="1" id="KW-0433">Leucine-rich repeat</keyword>
<keyword evidence="3" id="KW-0175">Coiled coil</keyword>
<gene>
    <name evidence="5" type="ORF">BDEG_27063</name>
</gene>
<dbReference type="AlphaFoldDB" id="A0A177WVL5"/>
<dbReference type="PROSITE" id="PS51450">
    <property type="entry name" value="LRR"/>
    <property type="match status" value="3"/>
</dbReference>
<evidence type="ECO:0000313" key="6">
    <source>
        <dbReference type="Proteomes" id="UP000077115"/>
    </source>
</evidence>
<dbReference type="Proteomes" id="UP000077115">
    <property type="component" value="Unassembled WGS sequence"/>
</dbReference>
<evidence type="ECO:0000256" key="1">
    <source>
        <dbReference type="ARBA" id="ARBA00022614"/>
    </source>
</evidence>
<dbReference type="SUPFAM" id="SSF52058">
    <property type="entry name" value="L domain-like"/>
    <property type="match status" value="1"/>
</dbReference>
<protein>
    <recommendedName>
        <fullName evidence="7">U2A'/phosphoprotein 32 family A C-terminal domain-containing protein</fullName>
    </recommendedName>
</protein>
<dbReference type="eggNOG" id="KOG0531">
    <property type="taxonomic scope" value="Eukaryota"/>
</dbReference>
<dbReference type="OrthoDB" id="7451790at2759"/>
<dbReference type="InterPro" id="IPR040091">
    <property type="entry name" value="LRRC56"/>
</dbReference>
<feature type="region of interest" description="Disordered" evidence="4">
    <location>
        <begin position="242"/>
        <end position="265"/>
    </location>
</feature>
<evidence type="ECO:0000313" key="5">
    <source>
        <dbReference type="EMBL" id="OAJ43734.1"/>
    </source>
</evidence>
<feature type="coiled-coil region" evidence="3">
    <location>
        <begin position="690"/>
        <end position="840"/>
    </location>
</feature>
<dbReference type="Pfam" id="PF12799">
    <property type="entry name" value="LRR_4"/>
    <property type="match status" value="1"/>
</dbReference>
<dbReference type="STRING" id="403673.A0A177WVL5"/>